<reference evidence="1" key="1">
    <citation type="submission" date="2023-06" db="EMBL/GenBank/DDBJ databases">
        <authorList>
            <consortium name="Lawrence Berkeley National Laboratory"/>
            <person name="Ahrendt S."/>
            <person name="Sahu N."/>
            <person name="Indic B."/>
            <person name="Wong-Bajracharya J."/>
            <person name="Merenyi Z."/>
            <person name="Ke H.-M."/>
            <person name="Monk M."/>
            <person name="Kocsube S."/>
            <person name="Drula E."/>
            <person name="Lipzen A."/>
            <person name="Balint B."/>
            <person name="Henrissat B."/>
            <person name="Andreopoulos B."/>
            <person name="Martin F.M."/>
            <person name="Harder C.B."/>
            <person name="Rigling D."/>
            <person name="Ford K.L."/>
            <person name="Foster G.D."/>
            <person name="Pangilinan J."/>
            <person name="Papanicolaou A."/>
            <person name="Barry K."/>
            <person name="LaButti K."/>
            <person name="Viragh M."/>
            <person name="Koriabine M."/>
            <person name="Yan M."/>
            <person name="Riley R."/>
            <person name="Champramary S."/>
            <person name="Plett K.L."/>
            <person name="Tsai I.J."/>
            <person name="Slot J."/>
            <person name="Sipos G."/>
            <person name="Plett J."/>
            <person name="Nagy L.G."/>
            <person name="Grigoriev I.V."/>
        </authorList>
    </citation>
    <scope>NUCLEOTIDE SEQUENCE</scope>
    <source>
        <strain evidence="1">ICMP 16352</strain>
    </source>
</reference>
<dbReference type="EMBL" id="JAUEPR010000030">
    <property type="protein sequence ID" value="KAK0473881.1"/>
    <property type="molecule type" value="Genomic_DNA"/>
</dbReference>
<dbReference type="Proteomes" id="UP001175227">
    <property type="component" value="Unassembled WGS sequence"/>
</dbReference>
<sequence>MDSRTEYSGDMATCISSHVTSTKSVPAGQLCLVKKVCLYYAYAYLTVTHDRFRALPALHNISGCVTRDNGRCRAYSDIWISRKPKHLVIFPKICPTLLGNLVNLLAADPEAMRFGNEKISGCFKYSLSDSGGGGCGGYDAVFPSISTVPSKSPLRHMQDFGLHSLDVKTCDWRWNGGDRCSVLTEVVWVDPEACSADDATSGDD</sequence>
<name>A0AA39NXU7_9AGAR</name>
<organism evidence="1 2">
    <name type="scientific">Armillaria novae-zelandiae</name>
    <dbReference type="NCBI Taxonomy" id="153914"/>
    <lineage>
        <taxon>Eukaryota</taxon>
        <taxon>Fungi</taxon>
        <taxon>Dikarya</taxon>
        <taxon>Basidiomycota</taxon>
        <taxon>Agaricomycotina</taxon>
        <taxon>Agaricomycetes</taxon>
        <taxon>Agaricomycetidae</taxon>
        <taxon>Agaricales</taxon>
        <taxon>Marasmiineae</taxon>
        <taxon>Physalacriaceae</taxon>
        <taxon>Armillaria</taxon>
    </lineage>
</organism>
<evidence type="ECO:0000313" key="1">
    <source>
        <dbReference type="EMBL" id="KAK0473881.1"/>
    </source>
</evidence>
<dbReference type="AlphaFoldDB" id="A0AA39NXU7"/>
<proteinExistence type="predicted"/>
<keyword evidence="2" id="KW-1185">Reference proteome</keyword>
<comment type="caution">
    <text evidence="1">The sequence shown here is derived from an EMBL/GenBank/DDBJ whole genome shotgun (WGS) entry which is preliminary data.</text>
</comment>
<accession>A0AA39NXU7</accession>
<protein>
    <submittedName>
        <fullName evidence="1">Uncharacterized protein</fullName>
    </submittedName>
</protein>
<evidence type="ECO:0000313" key="2">
    <source>
        <dbReference type="Proteomes" id="UP001175227"/>
    </source>
</evidence>
<gene>
    <name evidence="1" type="ORF">IW261DRAFT_1596092</name>
</gene>